<keyword evidence="13" id="KW-1185">Reference proteome</keyword>
<evidence type="ECO:0000256" key="1">
    <source>
        <dbReference type="ARBA" id="ARBA00004496"/>
    </source>
</evidence>
<dbReference type="PROSITE" id="PS51898">
    <property type="entry name" value="TYR_RECOMBINASE"/>
    <property type="match status" value="1"/>
</dbReference>
<keyword evidence="4 9" id="KW-0159">Chromosome partition</keyword>
<evidence type="ECO:0000256" key="3">
    <source>
        <dbReference type="ARBA" id="ARBA00022618"/>
    </source>
</evidence>
<evidence type="ECO:0000256" key="2">
    <source>
        <dbReference type="ARBA" id="ARBA00022490"/>
    </source>
</evidence>
<dbReference type="InterPro" id="IPR044068">
    <property type="entry name" value="CB"/>
</dbReference>
<evidence type="ECO:0000256" key="9">
    <source>
        <dbReference type="HAMAP-Rule" id="MF_01808"/>
    </source>
</evidence>
<dbReference type="CDD" id="cd00798">
    <property type="entry name" value="INT_XerDC_C"/>
    <property type="match status" value="1"/>
</dbReference>
<gene>
    <name evidence="9" type="primary">xerC</name>
    <name evidence="12" type="ORF">ET989_13715</name>
</gene>
<evidence type="ECO:0000256" key="4">
    <source>
        <dbReference type="ARBA" id="ARBA00022829"/>
    </source>
</evidence>
<dbReference type="GO" id="GO:0007059">
    <property type="term" value="P:chromosome segregation"/>
    <property type="evidence" value="ECO:0007669"/>
    <property type="project" value="UniProtKB-UniRule"/>
</dbReference>
<feature type="active site" description="O-(3'-phospho-DNA)-tyrosine intermediate" evidence="9">
    <location>
        <position position="288"/>
    </location>
</feature>
<dbReference type="InterPro" id="IPR050090">
    <property type="entry name" value="Tyrosine_recombinase_XerCD"/>
</dbReference>
<feature type="active site" evidence="9">
    <location>
        <position position="180"/>
    </location>
</feature>
<feature type="active site" evidence="9">
    <location>
        <position position="253"/>
    </location>
</feature>
<dbReference type="Gene3D" id="1.10.443.10">
    <property type="entry name" value="Intergrase catalytic core"/>
    <property type="match status" value="1"/>
</dbReference>
<dbReference type="InterPro" id="IPR004107">
    <property type="entry name" value="Integrase_SAM-like_N"/>
</dbReference>
<dbReference type="EMBL" id="SDMQ01000018">
    <property type="protein sequence ID" value="TBT82743.1"/>
    <property type="molecule type" value="Genomic_DNA"/>
</dbReference>
<dbReference type="OrthoDB" id="9801717at2"/>
<evidence type="ECO:0000313" key="12">
    <source>
        <dbReference type="EMBL" id="TBT82743.1"/>
    </source>
</evidence>
<keyword evidence="5 9" id="KW-0229">DNA integration</keyword>
<dbReference type="Gene3D" id="1.10.150.130">
    <property type="match status" value="1"/>
</dbReference>
<feature type="domain" description="Core-binding (CB)" evidence="11">
    <location>
        <begin position="2"/>
        <end position="91"/>
    </location>
</feature>
<keyword evidence="3 9" id="KW-0132">Cell division</keyword>
<comment type="function">
    <text evidence="9">Site-specific tyrosine recombinase, which acts by catalyzing the cutting and rejoining of the recombining DNA molecules. The XerC-XerD complex is essential to convert dimers of the bacterial chromosome into monomers to permit their segregation at cell division. It also contributes to the segregational stability of plasmids.</text>
</comment>
<comment type="subunit">
    <text evidence="9">Forms a cyclic heterotetrameric complex composed of two molecules of XerC and two molecules of XerD.</text>
</comment>
<keyword evidence="6 9" id="KW-0238">DNA-binding</keyword>
<dbReference type="InterPro" id="IPR023009">
    <property type="entry name" value="Tyrosine_recombinase_XerC/XerD"/>
</dbReference>
<dbReference type="Proteomes" id="UP000292373">
    <property type="component" value="Unassembled WGS sequence"/>
</dbReference>
<dbReference type="InterPro" id="IPR013762">
    <property type="entry name" value="Integrase-like_cat_sf"/>
</dbReference>
<name>A0A4Q9KAX0_9ACTN</name>
<dbReference type="PANTHER" id="PTHR30349:SF81">
    <property type="entry name" value="TYROSINE RECOMBINASE XERC"/>
    <property type="match status" value="1"/>
</dbReference>
<dbReference type="InterPro" id="IPR002104">
    <property type="entry name" value="Integrase_catalytic"/>
</dbReference>
<dbReference type="InterPro" id="IPR011010">
    <property type="entry name" value="DNA_brk_join_enz"/>
</dbReference>
<dbReference type="GO" id="GO:0003677">
    <property type="term" value="F:DNA binding"/>
    <property type="evidence" value="ECO:0007669"/>
    <property type="project" value="UniProtKB-UniRule"/>
</dbReference>
<organism evidence="12 13">
    <name type="scientific">Propioniciclava sinopodophylli</name>
    <dbReference type="NCBI Taxonomy" id="1837344"/>
    <lineage>
        <taxon>Bacteria</taxon>
        <taxon>Bacillati</taxon>
        <taxon>Actinomycetota</taxon>
        <taxon>Actinomycetes</taxon>
        <taxon>Propionibacteriales</taxon>
        <taxon>Propionibacteriaceae</taxon>
        <taxon>Propioniciclava</taxon>
    </lineage>
</organism>
<dbReference type="AlphaFoldDB" id="A0A4Q9KAX0"/>
<comment type="similarity">
    <text evidence="9">Belongs to the 'phage' integrase family. XerC subfamily.</text>
</comment>
<evidence type="ECO:0000259" key="10">
    <source>
        <dbReference type="PROSITE" id="PS51898"/>
    </source>
</evidence>
<dbReference type="GO" id="GO:0006313">
    <property type="term" value="P:DNA transposition"/>
    <property type="evidence" value="ECO:0007669"/>
    <property type="project" value="UniProtKB-UniRule"/>
</dbReference>
<reference evidence="12 13" key="1">
    <citation type="submission" date="2019-01" db="EMBL/GenBank/DDBJ databases">
        <title>Lactibacter flavus gen. nov., sp. nov., a novel bacterium of the family Propionibacteriaceae isolated from raw milk and dairy products.</title>
        <authorList>
            <person name="Huptas C."/>
            <person name="Wenning M."/>
            <person name="Breitenwieser F."/>
            <person name="Doll E."/>
            <person name="Von Neubeck M."/>
            <person name="Busse H.-J."/>
            <person name="Scherer S."/>
        </authorList>
    </citation>
    <scope>NUCLEOTIDE SEQUENCE [LARGE SCALE GENOMIC DNA]</scope>
    <source>
        <strain evidence="12 13">KCTC 33808</strain>
    </source>
</reference>
<keyword evidence="8 9" id="KW-0131">Cell cycle</keyword>
<proteinExistence type="inferred from homology"/>
<dbReference type="NCBIfam" id="NF001399">
    <property type="entry name" value="PRK00283.1"/>
    <property type="match status" value="1"/>
</dbReference>
<evidence type="ECO:0000256" key="5">
    <source>
        <dbReference type="ARBA" id="ARBA00022908"/>
    </source>
</evidence>
<sequence length="309" mass="33153">MSSLDRTIGDYLDHLEAEVGASVHTVAGYRRDLARYRDFLAGEGIQQVADVHADHVAAFAQCLRAGTGPALAASSVARAVAAVRSFHAFAVRDGDAEQNPAVQVSPPKQGKRLPKALSVDQVQALLDVPDRTTPTGLRDAVLLELLYGTGARVSEVCDLDVDDVSSQLDDPDLGLRLFGKGRKERIVPLGSYARTAIGDWLVRGRPTFIARAARPGPALLLNARGGRLSRQSAFNVLAECAERARIGVPVSPHTLRHSFATHLLDGGADVRVVQELLGHASVTTTQIYTLVTAEHLREVFLSSHPRARG</sequence>
<protein>
    <recommendedName>
        <fullName evidence="9">Tyrosine recombinase XerC</fullName>
    </recommendedName>
</protein>
<keyword evidence="2 9" id="KW-0963">Cytoplasm</keyword>
<accession>A0A4Q9KAX0</accession>
<feature type="active site" evidence="9">
    <location>
        <position position="279"/>
    </location>
</feature>
<keyword evidence="7 9" id="KW-0233">DNA recombination</keyword>
<dbReference type="Pfam" id="PF02899">
    <property type="entry name" value="Phage_int_SAM_1"/>
    <property type="match status" value="1"/>
</dbReference>
<comment type="caution">
    <text evidence="12">The sequence shown here is derived from an EMBL/GenBank/DDBJ whole genome shotgun (WGS) entry which is preliminary data.</text>
</comment>
<dbReference type="SUPFAM" id="SSF56349">
    <property type="entry name" value="DNA breaking-rejoining enzymes"/>
    <property type="match status" value="1"/>
</dbReference>
<dbReference type="InterPro" id="IPR010998">
    <property type="entry name" value="Integrase_recombinase_N"/>
</dbReference>
<evidence type="ECO:0000256" key="6">
    <source>
        <dbReference type="ARBA" id="ARBA00023125"/>
    </source>
</evidence>
<evidence type="ECO:0000256" key="8">
    <source>
        <dbReference type="ARBA" id="ARBA00023306"/>
    </source>
</evidence>
<dbReference type="GO" id="GO:0051301">
    <property type="term" value="P:cell division"/>
    <property type="evidence" value="ECO:0007669"/>
    <property type="project" value="UniProtKB-KW"/>
</dbReference>
<dbReference type="Pfam" id="PF00589">
    <property type="entry name" value="Phage_integrase"/>
    <property type="match status" value="1"/>
</dbReference>
<dbReference type="RefSeq" id="WP_131169931.1">
    <property type="nucleotide sequence ID" value="NZ_SDMQ01000018.1"/>
</dbReference>
<feature type="active site" evidence="9">
    <location>
        <position position="256"/>
    </location>
</feature>
<dbReference type="GO" id="GO:0005737">
    <property type="term" value="C:cytoplasm"/>
    <property type="evidence" value="ECO:0007669"/>
    <property type="project" value="UniProtKB-SubCell"/>
</dbReference>
<dbReference type="SUPFAM" id="SSF47823">
    <property type="entry name" value="lambda integrase-like, N-terminal domain"/>
    <property type="match status" value="1"/>
</dbReference>
<comment type="subcellular location">
    <subcellularLocation>
        <location evidence="1 9">Cytoplasm</location>
    </subcellularLocation>
</comment>
<evidence type="ECO:0000313" key="13">
    <source>
        <dbReference type="Proteomes" id="UP000292373"/>
    </source>
</evidence>
<evidence type="ECO:0000259" key="11">
    <source>
        <dbReference type="PROSITE" id="PS51900"/>
    </source>
</evidence>
<dbReference type="GO" id="GO:0009037">
    <property type="term" value="F:tyrosine-based site-specific recombinase activity"/>
    <property type="evidence" value="ECO:0007669"/>
    <property type="project" value="UniProtKB-UniRule"/>
</dbReference>
<dbReference type="PANTHER" id="PTHR30349">
    <property type="entry name" value="PHAGE INTEGRASE-RELATED"/>
    <property type="match status" value="1"/>
</dbReference>
<dbReference type="HAMAP" id="MF_01808">
    <property type="entry name" value="Recomb_XerC_XerD"/>
    <property type="match status" value="1"/>
</dbReference>
<dbReference type="PROSITE" id="PS51900">
    <property type="entry name" value="CB"/>
    <property type="match status" value="1"/>
</dbReference>
<feature type="domain" description="Tyr recombinase" evidence="10">
    <location>
        <begin position="112"/>
        <end position="301"/>
    </location>
</feature>
<evidence type="ECO:0000256" key="7">
    <source>
        <dbReference type="ARBA" id="ARBA00023172"/>
    </source>
</evidence>
<feature type="active site" evidence="9">
    <location>
        <position position="152"/>
    </location>
</feature>